<name>A0A4Y3VC05_9ACTN</name>
<dbReference type="Proteomes" id="UP000317881">
    <property type="component" value="Unassembled WGS sequence"/>
</dbReference>
<evidence type="ECO:0000313" key="1">
    <source>
        <dbReference type="EMBL" id="GEC03618.1"/>
    </source>
</evidence>
<gene>
    <name evidence="1" type="ORF">SSP24_12730</name>
</gene>
<dbReference type="SUPFAM" id="SSF56112">
    <property type="entry name" value="Protein kinase-like (PK-like)"/>
    <property type="match status" value="1"/>
</dbReference>
<dbReference type="EMBL" id="BJND01000008">
    <property type="protein sequence ID" value="GEC03618.1"/>
    <property type="molecule type" value="Genomic_DNA"/>
</dbReference>
<protein>
    <recommendedName>
        <fullName evidence="3">Aminoglycoside phosphotransferase domain-containing protein</fullName>
    </recommendedName>
</protein>
<dbReference type="AlphaFoldDB" id="A0A4Y3VC05"/>
<dbReference type="InterPro" id="IPR011009">
    <property type="entry name" value="Kinase-like_dom_sf"/>
</dbReference>
<proteinExistence type="predicted"/>
<comment type="caution">
    <text evidence="1">The sequence shown here is derived from an EMBL/GenBank/DDBJ whole genome shotgun (WGS) entry which is preliminary data.</text>
</comment>
<organism evidence="1 2">
    <name type="scientific">Streptomyces spinoverrucosus</name>
    <dbReference type="NCBI Taxonomy" id="284043"/>
    <lineage>
        <taxon>Bacteria</taxon>
        <taxon>Bacillati</taxon>
        <taxon>Actinomycetota</taxon>
        <taxon>Actinomycetes</taxon>
        <taxon>Kitasatosporales</taxon>
        <taxon>Streptomycetaceae</taxon>
        <taxon>Streptomyces</taxon>
    </lineage>
</organism>
<sequence length="384" mass="40270">MARRVALPDIHAFRRLAMTPVPLRPSIHDPALAAVARLTDRTELARQLEALPWLEGADGSRAVVRLRWKPGTNLRIGAVVPTAAGPAAVLLAAFGPEARGKAEGLAARAVRRGVPVSLDGDTVAVPAQLDPHLRRLVPSGGVPLSYNPARRWVGRDGAWAVKAHAAAPPPGVTALLTAPSAELAEHLPPAQHDHSGRLVRTAWTSGSPPQPADLPAVRAALTTLHRCPPPPGLPVLDAASALRAGGRSARAVAAALPEQGPRALALLAVLEEHAHRWPAPTALLHGDFSPDQVVVRDGGAVLLDLDRAALGPPGWDWAQWTVAQIANGGLVTAAPRHPEPLLLLAAALQRAVEPLRRLRPGWTRLVADVLNSAESAATELRSQG</sequence>
<dbReference type="Gene3D" id="3.90.1200.10">
    <property type="match status" value="1"/>
</dbReference>
<reference evidence="1 2" key="1">
    <citation type="submission" date="2019-06" db="EMBL/GenBank/DDBJ databases">
        <title>Whole genome shotgun sequence of Streptomyces spinoverrucosus NBRC 14228.</title>
        <authorList>
            <person name="Hosoyama A."/>
            <person name="Uohara A."/>
            <person name="Ohji S."/>
            <person name="Ichikawa N."/>
        </authorList>
    </citation>
    <scope>NUCLEOTIDE SEQUENCE [LARGE SCALE GENOMIC DNA]</scope>
    <source>
        <strain evidence="1 2">NBRC 14228</strain>
    </source>
</reference>
<accession>A0A4Y3VC05</accession>
<keyword evidence="2" id="KW-1185">Reference proteome</keyword>
<evidence type="ECO:0008006" key="3">
    <source>
        <dbReference type="Google" id="ProtNLM"/>
    </source>
</evidence>
<evidence type="ECO:0000313" key="2">
    <source>
        <dbReference type="Proteomes" id="UP000317881"/>
    </source>
</evidence>